<accession>A0AA41WKZ5</accession>
<protein>
    <submittedName>
        <fullName evidence="1">DUF4303 domain-containing protein</fullName>
    </submittedName>
</protein>
<keyword evidence="2" id="KW-1185">Reference proteome</keyword>
<name>A0AA41WKZ5_9RALS</name>
<evidence type="ECO:0000313" key="1">
    <source>
        <dbReference type="EMBL" id="MCP1171018.1"/>
    </source>
</evidence>
<reference evidence="2" key="1">
    <citation type="journal article" date="2023" name="Front. Microbiol.">
        <title>Ralstonia chuxiongensis sp. nov., Ralstonia mojiangensis sp. nov., and Ralstonia soli sp. nov., isolated from tobacco fields, are three novel species in the family Burkholderiaceae.</title>
        <authorList>
            <person name="Lu C.H."/>
            <person name="Zhang Y.Y."/>
            <person name="Jiang N."/>
            <person name="Chen W."/>
            <person name="Shao X."/>
            <person name="Zhao Z.M."/>
            <person name="Lu W.L."/>
            <person name="Hu X."/>
            <person name="Xi Y.X."/>
            <person name="Zou S.Y."/>
            <person name="Wei Q.J."/>
            <person name="Lin Z.L."/>
            <person name="Gong L."/>
            <person name="Gai X.T."/>
            <person name="Zhang L.Q."/>
            <person name="Li J.Y."/>
            <person name="Jin Y."/>
            <person name="Xia Z.Y."/>
        </authorList>
    </citation>
    <scope>NUCLEOTIDE SEQUENCE [LARGE SCALE GENOMIC DNA]</scope>
    <source>
        <strain evidence="2">21YRMH01-3</strain>
    </source>
</reference>
<dbReference type="Proteomes" id="UP001162793">
    <property type="component" value="Unassembled WGS sequence"/>
</dbReference>
<dbReference type="InterPro" id="IPR025409">
    <property type="entry name" value="DUF4303"/>
</dbReference>
<dbReference type="EMBL" id="JAMYWC010000001">
    <property type="protein sequence ID" value="MCP1171018.1"/>
    <property type="molecule type" value="Genomic_DNA"/>
</dbReference>
<dbReference type="Pfam" id="PF14136">
    <property type="entry name" value="DUF4303"/>
    <property type="match status" value="1"/>
</dbReference>
<dbReference type="AlphaFoldDB" id="A0AA41WKZ5"/>
<comment type="caution">
    <text evidence="1">The sequence shown here is derived from an EMBL/GenBank/DDBJ whole genome shotgun (WGS) entry which is preliminary data.</text>
</comment>
<sequence length="174" mass="19814">MDFDDLRSKIEQAASEAFLAVRRKFPSQIFCGYALYSDPDAVTVAPAVNSVGHLQKMIGDDPGDAVYYRWSPGEWDHEFEGAEYFKDISILLNNEAKKLDSEAKREAFRERVYESCVAVLESMKSKGFFSDMDETGVLVFTISDGESDLESDWIARLNRRELAEEFRNWIVSLG</sequence>
<proteinExistence type="predicted"/>
<gene>
    <name evidence="1" type="ORF">NKG59_01545</name>
</gene>
<organism evidence="1 2">
    <name type="scientific">Ralstonia chuxiongensis</name>
    <dbReference type="NCBI Taxonomy" id="2957504"/>
    <lineage>
        <taxon>Bacteria</taxon>
        <taxon>Pseudomonadati</taxon>
        <taxon>Pseudomonadota</taxon>
        <taxon>Betaproteobacteria</taxon>
        <taxon>Burkholderiales</taxon>
        <taxon>Burkholderiaceae</taxon>
        <taxon>Ralstonia</taxon>
    </lineage>
</organism>
<evidence type="ECO:0000313" key="2">
    <source>
        <dbReference type="Proteomes" id="UP001162793"/>
    </source>
</evidence>
<dbReference type="RefSeq" id="WP_253534614.1">
    <property type="nucleotide sequence ID" value="NZ_JAMYWC010000001.1"/>
</dbReference>